<dbReference type="InParanoid" id="A0A2G5EMS7"/>
<proteinExistence type="predicted"/>
<evidence type="ECO:0000313" key="1">
    <source>
        <dbReference type="EMBL" id="PIA57075.1"/>
    </source>
</evidence>
<dbReference type="Proteomes" id="UP000230069">
    <property type="component" value="Unassembled WGS sequence"/>
</dbReference>
<organism evidence="1 2">
    <name type="scientific">Aquilegia coerulea</name>
    <name type="common">Rocky mountain columbine</name>
    <dbReference type="NCBI Taxonomy" id="218851"/>
    <lineage>
        <taxon>Eukaryota</taxon>
        <taxon>Viridiplantae</taxon>
        <taxon>Streptophyta</taxon>
        <taxon>Embryophyta</taxon>
        <taxon>Tracheophyta</taxon>
        <taxon>Spermatophyta</taxon>
        <taxon>Magnoliopsida</taxon>
        <taxon>Ranunculales</taxon>
        <taxon>Ranunculaceae</taxon>
        <taxon>Thalictroideae</taxon>
        <taxon>Aquilegia</taxon>
    </lineage>
</organism>
<accession>A0A2G5EMS7</accession>
<keyword evidence="2" id="KW-1185">Reference proteome</keyword>
<name>A0A2G5EMS7_AQUCA</name>
<sequence>MPDKVVVGGTSAAGRSPEMSIGQSDRLLVGVTAAGREAGLDSIQSDKSVARSIIVGHWSKHVGRHEILSVGSVTEGGIAAGESSSKDHGQAV</sequence>
<dbReference type="AlphaFoldDB" id="A0A2G5EMS7"/>
<gene>
    <name evidence="1" type="ORF">AQUCO_00600065v1</name>
</gene>
<protein>
    <submittedName>
        <fullName evidence="1">Uncharacterized protein</fullName>
    </submittedName>
</protein>
<evidence type="ECO:0000313" key="2">
    <source>
        <dbReference type="Proteomes" id="UP000230069"/>
    </source>
</evidence>
<reference evidence="1 2" key="1">
    <citation type="submission" date="2017-09" db="EMBL/GenBank/DDBJ databases">
        <title>WGS assembly of Aquilegia coerulea Goldsmith.</title>
        <authorList>
            <person name="Hodges S."/>
            <person name="Kramer E."/>
            <person name="Nordborg M."/>
            <person name="Tomkins J."/>
            <person name="Borevitz J."/>
            <person name="Derieg N."/>
            <person name="Yan J."/>
            <person name="Mihaltcheva S."/>
            <person name="Hayes R.D."/>
            <person name="Rokhsar D."/>
        </authorList>
    </citation>
    <scope>NUCLEOTIDE SEQUENCE [LARGE SCALE GENOMIC DNA]</scope>
    <source>
        <strain evidence="2">cv. Goldsmith</strain>
    </source>
</reference>
<dbReference type="EMBL" id="KZ305023">
    <property type="protein sequence ID" value="PIA57075.1"/>
    <property type="molecule type" value="Genomic_DNA"/>
</dbReference>